<organism evidence="2 3">
    <name type="scientific">Ceratitis capitata</name>
    <name type="common">Mediterranean fruit fly</name>
    <name type="synonym">Tephritis capitata</name>
    <dbReference type="NCBI Taxonomy" id="7213"/>
    <lineage>
        <taxon>Eukaryota</taxon>
        <taxon>Metazoa</taxon>
        <taxon>Ecdysozoa</taxon>
        <taxon>Arthropoda</taxon>
        <taxon>Hexapoda</taxon>
        <taxon>Insecta</taxon>
        <taxon>Pterygota</taxon>
        <taxon>Neoptera</taxon>
        <taxon>Endopterygota</taxon>
        <taxon>Diptera</taxon>
        <taxon>Brachycera</taxon>
        <taxon>Muscomorpha</taxon>
        <taxon>Tephritoidea</taxon>
        <taxon>Tephritidae</taxon>
        <taxon>Ceratitis</taxon>
        <taxon>Ceratitis</taxon>
    </lineage>
</organism>
<proteinExistence type="predicted"/>
<sequence>MDVGAADTATAMQGMTATATSMTGFITILPDTVRFLHARYFATRYAELRLKDKFYLFLCELENPTDLLSTEILQFYPHHLMVTPEIPTTQQTDNPQATTNQQRRKRSTIKPITNQATRLTTPTALTSSSETTHRDINIQLWTQKFVGASGNLDALLLDAFLPNETFARHAELFPNKLNNLRGRPIQVGAVTYIPYVVTNYVPFNAVWLSVGA</sequence>
<dbReference type="EMBL" id="CAJHJT010000001">
    <property type="protein sequence ID" value="CAD6994176.1"/>
    <property type="molecule type" value="Genomic_DNA"/>
</dbReference>
<accession>A0A811U7Q4</accession>
<protein>
    <submittedName>
        <fullName evidence="2">(Mediterranean fruit fly) hypothetical protein</fullName>
    </submittedName>
</protein>
<dbReference type="OrthoDB" id="8182981at2759"/>
<reference evidence="2" key="1">
    <citation type="submission" date="2020-11" db="EMBL/GenBank/DDBJ databases">
        <authorList>
            <person name="Whitehead M."/>
        </authorList>
    </citation>
    <scope>NUCLEOTIDE SEQUENCE</scope>
    <source>
        <strain evidence="2">EGII</strain>
    </source>
</reference>
<feature type="compositionally biased region" description="Polar residues" evidence="1">
    <location>
        <begin position="86"/>
        <end position="101"/>
    </location>
</feature>
<comment type="caution">
    <text evidence="2">The sequence shown here is derived from an EMBL/GenBank/DDBJ whole genome shotgun (WGS) entry which is preliminary data.</text>
</comment>
<evidence type="ECO:0000313" key="3">
    <source>
        <dbReference type="Proteomes" id="UP000606786"/>
    </source>
</evidence>
<name>A0A811U7Q4_CERCA</name>
<dbReference type="AlphaFoldDB" id="A0A811U7Q4"/>
<evidence type="ECO:0000256" key="1">
    <source>
        <dbReference type="SAM" id="MobiDB-lite"/>
    </source>
</evidence>
<keyword evidence="3" id="KW-1185">Reference proteome</keyword>
<evidence type="ECO:0000313" key="2">
    <source>
        <dbReference type="EMBL" id="CAD6994176.1"/>
    </source>
</evidence>
<dbReference type="Proteomes" id="UP000606786">
    <property type="component" value="Unassembled WGS sequence"/>
</dbReference>
<gene>
    <name evidence="2" type="ORF">CCAP1982_LOCUS2941</name>
</gene>
<feature type="region of interest" description="Disordered" evidence="1">
    <location>
        <begin position="86"/>
        <end position="113"/>
    </location>
</feature>